<dbReference type="EMBL" id="LS483487">
    <property type="protein sequence ID" value="SQJ11052.1"/>
    <property type="molecule type" value="Genomic_DNA"/>
</dbReference>
<dbReference type="InterPro" id="IPR023137">
    <property type="entry name" value="BrxA_sf"/>
</dbReference>
<dbReference type="Pfam" id="PF08849">
    <property type="entry name" value="BrxA"/>
    <property type="match status" value="1"/>
</dbReference>
<dbReference type="KEGG" id="ful:C4N20_03305"/>
<dbReference type="RefSeq" id="WP_005980890.1">
    <property type="nucleotide sequence ID" value="NZ_CABKNW010000005.1"/>
</dbReference>
<dbReference type="Proteomes" id="UP000249008">
    <property type="component" value="Chromosome 1"/>
</dbReference>
<sequence>MEYRAITGENFYFTEMKNAGKFLVENQITENLKEIFKERDILDCISKNNFNRKFQTVNKRLNSLTSILKYYLVNSDTNTTKFIIFYSILCNERIVAEFMDEVIREKYNNYDYYLKDSEFIKFLENKAEQSEIIENWSDPTKKKIILKLKNFLTESGFIKKEKEKLYKILKPLIISEVIDEIKENGSKSILKIMLY</sequence>
<protein>
    <submittedName>
        <fullName evidence="1">Inner membrane protein (DUF1819)</fullName>
    </submittedName>
</protein>
<gene>
    <name evidence="1" type="ORF">NCTC12112_02544</name>
</gene>
<accession>A0AAX2JD58</accession>
<dbReference type="GeneID" id="78453822"/>
<reference evidence="1 2" key="1">
    <citation type="submission" date="2018-06" db="EMBL/GenBank/DDBJ databases">
        <authorList>
            <consortium name="Pathogen Informatics"/>
            <person name="Doyle S."/>
        </authorList>
    </citation>
    <scope>NUCLEOTIDE SEQUENCE [LARGE SCALE GENOMIC DNA]</scope>
    <source>
        <strain evidence="1 2">NCTC12112</strain>
    </source>
</reference>
<name>A0AAX2JD58_9FUSO</name>
<dbReference type="InterPro" id="IPR014948">
    <property type="entry name" value="BrxA"/>
</dbReference>
<organism evidence="1 2">
    <name type="scientific">Fusobacterium ulcerans</name>
    <dbReference type="NCBI Taxonomy" id="861"/>
    <lineage>
        <taxon>Bacteria</taxon>
        <taxon>Fusobacteriati</taxon>
        <taxon>Fusobacteriota</taxon>
        <taxon>Fusobacteriia</taxon>
        <taxon>Fusobacteriales</taxon>
        <taxon>Fusobacteriaceae</taxon>
        <taxon>Fusobacterium</taxon>
    </lineage>
</organism>
<evidence type="ECO:0000313" key="2">
    <source>
        <dbReference type="Proteomes" id="UP000249008"/>
    </source>
</evidence>
<proteinExistence type="predicted"/>
<evidence type="ECO:0000313" key="1">
    <source>
        <dbReference type="EMBL" id="SQJ11052.1"/>
    </source>
</evidence>
<dbReference type="AlphaFoldDB" id="A0AAX2JD58"/>
<dbReference type="Gene3D" id="1.10.3540.10">
    <property type="entry name" value="uncharacterized protein from magnetospirillum magneticum domain"/>
    <property type="match status" value="1"/>
</dbReference>